<dbReference type="Gene3D" id="3.50.4.10">
    <property type="entry name" value="Hepatocyte Growth Factor"/>
    <property type="match status" value="2"/>
</dbReference>
<dbReference type="InterPro" id="IPR000719">
    <property type="entry name" value="Prot_kinase_dom"/>
</dbReference>
<evidence type="ECO:0000256" key="11">
    <source>
        <dbReference type="ARBA" id="ARBA00051243"/>
    </source>
</evidence>
<dbReference type="PROSITE" id="PS50011">
    <property type="entry name" value="PROTEIN_KINASE_DOM"/>
    <property type="match status" value="1"/>
</dbReference>
<keyword evidence="8 13" id="KW-0472">Membrane</keyword>
<dbReference type="GO" id="GO:0007169">
    <property type="term" value="P:cell surface receptor protein tyrosine kinase signaling pathway"/>
    <property type="evidence" value="ECO:0007669"/>
    <property type="project" value="TreeGrafter"/>
</dbReference>
<feature type="chain" id="PRO_5013139574" evidence="14">
    <location>
        <begin position="23"/>
        <end position="954"/>
    </location>
</feature>
<evidence type="ECO:0000256" key="10">
    <source>
        <dbReference type="ARBA" id="ARBA00023157"/>
    </source>
</evidence>
<evidence type="ECO:0000256" key="12">
    <source>
        <dbReference type="PROSITE-ProRule" id="PRU10141"/>
    </source>
</evidence>
<reference evidence="17" key="1">
    <citation type="submission" date="2017-01" db="EMBL/GenBank/DDBJ databases">
        <title>Comparative genomics of anhydrobiosis in the tardigrade Hypsibius dujardini.</title>
        <authorList>
            <person name="Yoshida Y."/>
            <person name="Koutsovoulos G."/>
            <person name="Laetsch D."/>
            <person name="Stevens L."/>
            <person name="Kumar S."/>
            <person name="Horikawa D."/>
            <person name="Ishino K."/>
            <person name="Komine S."/>
            <person name="Tomita M."/>
            <person name="Blaxter M."/>
            <person name="Arakawa K."/>
        </authorList>
    </citation>
    <scope>NUCLEOTIDE SEQUENCE [LARGE SCALE GENOMIC DNA]</scope>
    <source>
        <strain evidence="17">Z151</strain>
    </source>
</reference>
<protein>
    <submittedName>
        <fullName evidence="16">Vascular endothelial growth factor receptor 2</fullName>
    </submittedName>
</protein>
<dbReference type="GO" id="GO:0006508">
    <property type="term" value="P:proteolysis"/>
    <property type="evidence" value="ECO:0007669"/>
    <property type="project" value="InterPro"/>
</dbReference>
<gene>
    <name evidence="16" type="ORF">BV898_10781</name>
</gene>
<evidence type="ECO:0000313" key="16">
    <source>
        <dbReference type="EMBL" id="OQV15022.1"/>
    </source>
</evidence>
<evidence type="ECO:0000256" key="8">
    <source>
        <dbReference type="ARBA" id="ARBA00023136"/>
    </source>
</evidence>
<dbReference type="GO" id="GO:0004714">
    <property type="term" value="F:transmembrane receptor protein tyrosine kinase activity"/>
    <property type="evidence" value="ECO:0007669"/>
    <property type="project" value="UniProtKB-EC"/>
</dbReference>
<keyword evidence="14" id="KW-0732">Signal</keyword>
<evidence type="ECO:0000256" key="9">
    <source>
        <dbReference type="ARBA" id="ARBA00023137"/>
    </source>
</evidence>
<dbReference type="PRINTS" id="PR00109">
    <property type="entry name" value="TYRKINASE"/>
</dbReference>
<comment type="caution">
    <text evidence="16">The sequence shown here is derived from an EMBL/GenBank/DDBJ whole genome shotgun (WGS) entry which is preliminary data.</text>
</comment>
<feature type="binding site" evidence="12">
    <location>
        <position position="641"/>
    </location>
    <ligand>
        <name>ATP</name>
        <dbReference type="ChEBI" id="CHEBI:30616"/>
    </ligand>
</feature>
<organism evidence="16 17">
    <name type="scientific">Hypsibius exemplaris</name>
    <name type="common">Freshwater tardigrade</name>
    <dbReference type="NCBI Taxonomy" id="2072580"/>
    <lineage>
        <taxon>Eukaryota</taxon>
        <taxon>Metazoa</taxon>
        <taxon>Ecdysozoa</taxon>
        <taxon>Tardigrada</taxon>
        <taxon>Eutardigrada</taxon>
        <taxon>Parachela</taxon>
        <taxon>Hypsibioidea</taxon>
        <taxon>Hypsibiidae</taxon>
        <taxon>Hypsibius</taxon>
    </lineage>
</organism>
<evidence type="ECO:0000313" key="17">
    <source>
        <dbReference type="Proteomes" id="UP000192578"/>
    </source>
</evidence>
<comment type="subcellular location">
    <subcellularLocation>
        <location evidence="2">Endomembrane system</location>
    </subcellularLocation>
    <subcellularLocation>
        <location evidence="1">Membrane</location>
        <topology evidence="1">Single-pass membrane protein</topology>
    </subcellularLocation>
</comment>
<dbReference type="InterPro" id="IPR001245">
    <property type="entry name" value="Ser-Thr/Tyr_kinase_cat_dom"/>
</dbReference>
<dbReference type="InterPro" id="IPR003609">
    <property type="entry name" value="Pan_app"/>
</dbReference>
<keyword evidence="3" id="KW-0808">Transferase</keyword>
<keyword evidence="10" id="KW-1015">Disulfide bond</keyword>
<dbReference type="SUPFAM" id="SSF56112">
    <property type="entry name" value="Protein kinase-like (PK-like)"/>
    <property type="match status" value="1"/>
</dbReference>
<dbReference type="GO" id="GO:0043235">
    <property type="term" value="C:receptor complex"/>
    <property type="evidence" value="ECO:0007669"/>
    <property type="project" value="TreeGrafter"/>
</dbReference>
<dbReference type="GO" id="GO:0048468">
    <property type="term" value="P:cell development"/>
    <property type="evidence" value="ECO:0007669"/>
    <property type="project" value="UniProtKB-ARBA"/>
</dbReference>
<dbReference type="Pfam" id="PF07714">
    <property type="entry name" value="PK_Tyr_Ser-Thr"/>
    <property type="match status" value="1"/>
</dbReference>
<dbReference type="CDD" id="cd01100">
    <property type="entry name" value="APPLE_Factor_XI_like"/>
    <property type="match status" value="1"/>
</dbReference>
<evidence type="ECO:0000256" key="5">
    <source>
        <dbReference type="ARBA" id="ARBA00022741"/>
    </source>
</evidence>
<feature type="transmembrane region" description="Helical" evidence="13">
    <location>
        <begin position="519"/>
        <end position="543"/>
    </location>
</feature>
<keyword evidence="16" id="KW-0675">Receptor</keyword>
<dbReference type="InterPro" id="IPR050122">
    <property type="entry name" value="RTK"/>
</dbReference>
<evidence type="ECO:0000256" key="2">
    <source>
        <dbReference type="ARBA" id="ARBA00004308"/>
    </source>
</evidence>
<dbReference type="GO" id="GO:0050793">
    <property type="term" value="P:regulation of developmental process"/>
    <property type="evidence" value="ECO:0007669"/>
    <property type="project" value="UniProtKB-ARBA"/>
</dbReference>
<dbReference type="PROSITE" id="PS00109">
    <property type="entry name" value="PROTEIN_KINASE_TYR"/>
    <property type="match status" value="1"/>
</dbReference>
<comment type="catalytic activity">
    <reaction evidence="11">
        <text>L-tyrosyl-[protein] + ATP = O-phospho-L-tyrosyl-[protein] + ADP + H(+)</text>
        <dbReference type="Rhea" id="RHEA:10596"/>
        <dbReference type="Rhea" id="RHEA-COMP:10136"/>
        <dbReference type="Rhea" id="RHEA-COMP:20101"/>
        <dbReference type="ChEBI" id="CHEBI:15378"/>
        <dbReference type="ChEBI" id="CHEBI:30616"/>
        <dbReference type="ChEBI" id="CHEBI:46858"/>
        <dbReference type="ChEBI" id="CHEBI:61978"/>
        <dbReference type="ChEBI" id="CHEBI:456216"/>
        <dbReference type="EC" id="2.7.10.1"/>
    </reaction>
</comment>
<feature type="domain" description="Protein kinase" evidence="15">
    <location>
        <begin position="606"/>
        <end position="907"/>
    </location>
</feature>
<keyword evidence="4" id="KW-0677">Repeat</keyword>
<dbReference type="GO" id="GO:0005886">
    <property type="term" value="C:plasma membrane"/>
    <property type="evidence" value="ECO:0007669"/>
    <property type="project" value="TreeGrafter"/>
</dbReference>
<dbReference type="EMBL" id="MTYJ01000095">
    <property type="protein sequence ID" value="OQV15022.1"/>
    <property type="molecule type" value="Genomic_DNA"/>
</dbReference>
<evidence type="ECO:0000256" key="13">
    <source>
        <dbReference type="SAM" id="Phobius"/>
    </source>
</evidence>
<dbReference type="AlphaFoldDB" id="A0A1W0WIM8"/>
<keyword evidence="7 12" id="KW-0067">ATP-binding</keyword>
<evidence type="ECO:0000256" key="1">
    <source>
        <dbReference type="ARBA" id="ARBA00004167"/>
    </source>
</evidence>
<dbReference type="GO" id="GO:0005524">
    <property type="term" value="F:ATP binding"/>
    <property type="evidence" value="ECO:0007669"/>
    <property type="project" value="UniProtKB-UniRule"/>
</dbReference>
<evidence type="ECO:0000259" key="15">
    <source>
        <dbReference type="PROSITE" id="PS50011"/>
    </source>
</evidence>
<dbReference type="GO" id="GO:0030182">
    <property type="term" value="P:neuron differentiation"/>
    <property type="evidence" value="ECO:0007669"/>
    <property type="project" value="UniProtKB-ARBA"/>
</dbReference>
<feature type="signal peptide" evidence="14">
    <location>
        <begin position="1"/>
        <end position="22"/>
    </location>
</feature>
<keyword evidence="13" id="KW-0812">Transmembrane</keyword>
<dbReference type="GO" id="GO:0051130">
    <property type="term" value="P:positive regulation of cellular component organization"/>
    <property type="evidence" value="ECO:0007669"/>
    <property type="project" value="UniProtKB-ARBA"/>
</dbReference>
<dbReference type="FunFam" id="1.10.510.10:FF:001512">
    <property type="entry name" value="Receptor tyrosine-protein kinase erbB-2"/>
    <property type="match status" value="1"/>
</dbReference>
<dbReference type="Gene3D" id="3.30.200.20">
    <property type="entry name" value="Phosphorylase Kinase, domain 1"/>
    <property type="match status" value="1"/>
</dbReference>
<keyword evidence="5 12" id="KW-0547">Nucleotide-binding</keyword>
<keyword evidence="6" id="KW-0418">Kinase</keyword>
<dbReference type="InterPro" id="IPR017441">
    <property type="entry name" value="Protein_kinase_ATP_BS"/>
</dbReference>
<accession>A0A1W0WIM8</accession>
<proteinExistence type="predicted"/>
<dbReference type="SMART" id="SM00223">
    <property type="entry name" value="APPLE"/>
    <property type="match status" value="2"/>
</dbReference>
<evidence type="ECO:0000256" key="3">
    <source>
        <dbReference type="ARBA" id="ARBA00022679"/>
    </source>
</evidence>
<keyword evidence="9" id="KW-0829">Tyrosine-protein kinase</keyword>
<evidence type="ECO:0000256" key="14">
    <source>
        <dbReference type="SAM" id="SignalP"/>
    </source>
</evidence>
<dbReference type="Gene3D" id="1.10.510.10">
    <property type="entry name" value="Transferase(Phosphotransferase) domain 1"/>
    <property type="match status" value="1"/>
</dbReference>
<dbReference type="OrthoDB" id="28230at2759"/>
<dbReference type="SMART" id="SM00219">
    <property type="entry name" value="TyrKc"/>
    <property type="match status" value="1"/>
</dbReference>
<evidence type="ECO:0000256" key="7">
    <source>
        <dbReference type="ARBA" id="ARBA00022840"/>
    </source>
</evidence>
<dbReference type="Proteomes" id="UP000192578">
    <property type="component" value="Unassembled WGS sequence"/>
</dbReference>
<keyword evidence="17" id="KW-1185">Reference proteome</keyword>
<dbReference type="CDD" id="cd00192">
    <property type="entry name" value="PTKc"/>
    <property type="match status" value="1"/>
</dbReference>
<dbReference type="Pfam" id="PF14295">
    <property type="entry name" value="PAN_4"/>
    <property type="match status" value="2"/>
</dbReference>
<evidence type="ECO:0000256" key="6">
    <source>
        <dbReference type="ARBA" id="ARBA00022777"/>
    </source>
</evidence>
<dbReference type="InterPro" id="IPR020635">
    <property type="entry name" value="Tyr_kinase_cat_dom"/>
</dbReference>
<dbReference type="PROSITE" id="PS00107">
    <property type="entry name" value="PROTEIN_KINASE_ATP"/>
    <property type="match status" value="1"/>
</dbReference>
<dbReference type="InterPro" id="IPR008266">
    <property type="entry name" value="Tyr_kinase_AS"/>
</dbReference>
<name>A0A1W0WIM8_HYPEX</name>
<dbReference type="InterPro" id="IPR011009">
    <property type="entry name" value="Kinase-like_dom_sf"/>
</dbReference>
<dbReference type="GO" id="GO:0005576">
    <property type="term" value="C:extracellular region"/>
    <property type="evidence" value="ECO:0007669"/>
    <property type="project" value="InterPro"/>
</dbReference>
<sequence>MAMLWYFTVLLITFGLIHDIEGRECPPGESPCTDGIFQPHVCYNSSRSYCYEGGVVCPHGLTSCSGSPCYNISDSWCYTGGIVCPHSKLPCGRTCYDKDRSWCYEGGIVCPHGQEPCRRVCYDSRISMCRGGEVKDRPSTACDGNYTSGCGCDHGFCYKFKTIPGVAYEPWCWTQQLGVAEPQGNYASCTNHSQCDVQMTCGDGVEHRGGVSNGPTARGTTQQLNDDEAIITSTASTASNIGIKWNGNWAFACDFSPNNDISHAIVVRGEECSTLCASTPECTHFTWNPAIFGGSYCFMKSGPVSKADAFKIDGYPNVRCGIPDAKRGTACDGNYTSGCGCDHGFCYKFITIPGVAYEPWCWTQQLGVSKPQAKFASCTNHSQCSVQMTCGDGITYRGGAVHIPTTTDISRVKEEIIWTGNRGLACDWPGNDIRPVPSPSAEDCNSQCAATLNCTHFTWTLAHDGYGDTCFLKSGAVQKTHAVISTIRDRIVRAKAVCGLVEEVPEKRSSQFPDSSQNAIIGSLIGGVLLLAVALALIVFVLIRWRKGQARKELREGFQQDNANKGIGFECLTMATMSGDRQQDVKLNSIYSQYTKMLEIAPAKVEISTDVLGKGEFGMVFKGLAHDLPCRAKKATTVAAKTLIGSITPEQTQAFMDEFKIMLKCGHHVNIVNILGVILEGPRPFLLLEFCSGGSLLAYLKRHKISPQPDQAPEEPKHINSYCTETSILGPSASALLQDSLTTDELVQFCYQISRGMEHLASRHIIHRDLAARNILVSDGKILKISDFGLARTGESYMVSNARVALPVLWMPPEAIVSRHFSQKSDVWSFGVLMWELFSLGQVPFDRPEVEKFSVSAFADWLLLGNQMAPPKYSPIPMYETMQSCWRLEADDRPTFTEIRAKLDGFVCKNGNDSSPYLILTGNDRDSYVAFEKLDEEMLSCLQIPSAEARYSSI</sequence>
<dbReference type="PANTHER" id="PTHR24416">
    <property type="entry name" value="TYROSINE-PROTEIN KINASE RECEPTOR"/>
    <property type="match status" value="1"/>
</dbReference>
<evidence type="ECO:0000256" key="4">
    <source>
        <dbReference type="ARBA" id="ARBA00022737"/>
    </source>
</evidence>
<dbReference type="PANTHER" id="PTHR24416:SF611">
    <property type="entry name" value="TYROSINE-PROTEIN KINASE TRANSMEMBRANE RECEPTOR ROR"/>
    <property type="match status" value="1"/>
</dbReference>
<dbReference type="InterPro" id="IPR000177">
    <property type="entry name" value="Apple"/>
</dbReference>
<dbReference type="GO" id="GO:0012505">
    <property type="term" value="C:endomembrane system"/>
    <property type="evidence" value="ECO:0007669"/>
    <property type="project" value="UniProtKB-SubCell"/>
</dbReference>
<keyword evidence="13" id="KW-1133">Transmembrane helix</keyword>